<keyword evidence="2" id="KW-1185">Reference proteome</keyword>
<evidence type="ECO:0000313" key="1">
    <source>
        <dbReference type="EMBL" id="RUP11806.1"/>
    </source>
</evidence>
<dbReference type="AlphaFoldDB" id="A0A433B8N5"/>
<comment type="caution">
    <text evidence="1">The sequence shown here is derived from an EMBL/GenBank/DDBJ whole genome shotgun (WGS) entry which is preliminary data.</text>
</comment>
<evidence type="ECO:0000313" key="2">
    <source>
        <dbReference type="Proteomes" id="UP000268093"/>
    </source>
</evidence>
<dbReference type="Proteomes" id="UP000268093">
    <property type="component" value="Unassembled WGS sequence"/>
</dbReference>
<accession>A0A433B8N5</accession>
<organism evidence="1 2">
    <name type="scientific">Jimgerdemannia flammicorona</name>
    <dbReference type="NCBI Taxonomy" id="994334"/>
    <lineage>
        <taxon>Eukaryota</taxon>
        <taxon>Fungi</taxon>
        <taxon>Fungi incertae sedis</taxon>
        <taxon>Mucoromycota</taxon>
        <taxon>Mucoromycotina</taxon>
        <taxon>Endogonomycetes</taxon>
        <taxon>Endogonales</taxon>
        <taxon>Endogonaceae</taxon>
        <taxon>Jimgerdemannia</taxon>
    </lineage>
</organism>
<dbReference type="EMBL" id="RBNI01016107">
    <property type="protein sequence ID" value="RUP11806.1"/>
    <property type="molecule type" value="Genomic_DNA"/>
</dbReference>
<reference evidence="1 2" key="1">
    <citation type="journal article" date="2018" name="New Phytol.">
        <title>Phylogenomics of Endogonaceae and evolution of mycorrhizas within Mucoromycota.</title>
        <authorList>
            <person name="Chang Y."/>
            <person name="Desiro A."/>
            <person name="Na H."/>
            <person name="Sandor L."/>
            <person name="Lipzen A."/>
            <person name="Clum A."/>
            <person name="Barry K."/>
            <person name="Grigoriev I.V."/>
            <person name="Martin F.M."/>
            <person name="Stajich J.E."/>
            <person name="Smith M.E."/>
            <person name="Bonito G."/>
            <person name="Spatafora J.W."/>
        </authorList>
    </citation>
    <scope>NUCLEOTIDE SEQUENCE [LARGE SCALE GENOMIC DNA]</scope>
    <source>
        <strain evidence="1 2">GMNB39</strain>
    </source>
</reference>
<protein>
    <submittedName>
        <fullName evidence="1">Uncharacterized protein</fullName>
    </submittedName>
</protein>
<name>A0A433B8N5_9FUNG</name>
<sequence>MSLVIFVYSPLPLLDMFRSITNFADIISQIHYLMWSPDFICRSRQQICATESWSRLLPSSVIGE</sequence>
<proteinExistence type="predicted"/>
<gene>
    <name evidence="1" type="ORF">BC936DRAFT_139950</name>
</gene>